<evidence type="ECO:0000313" key="2">
    <source>
        <dbReference type="EMBL" id="EOL41793.1"/>
    </source>
</evidence>
<feature type="chain" id="PRO_5039404438" evidence="1">
    <location>
        <begin position="22"/>
        <end position="431"/>
    </location>
</feature>
<name>R3TL70_9ENTE</name>
<dbReference type="PROSITE" id="PS51257">
    <property type="entry name" value="PROKAR_LIPOPROTEIN"/>
    <property type="match status" value="1"/>
</dbReference>
<dbReference type="HOGENOM" id="CLU_031285_2_4_9"/>
<sequence>MKKVFSVFLITALAVVLGACGSSGGSGNSAKEKANENKITVWAWDETFNIKAVEEAKKVYENSDVEVEVVTMSQDDIVQKLNTSLASGNTEGLPNIVLIEDYRIQGYLSSYPDAFADLSGIVSENDFSQYKFAVNKVEDKIYGVPFDSGVAGLFYRQDYLKEAGYSEEDLKDITWDDYITIGEKVKEKTGHALLSLNPSDLGLARIIMQSAGDWYTAEDGKTVTIKDNDSLKSGLTVFAKLINDGLAEQVSDWDGGVNAVQSGNVASSPLGAWYSSTIQGGKDQSGQWRIAPIPTIAGNKESIHASSIGGGGWYVIKGVPGEKNAIDFLDKTFASSKELMETLAKEIGLVSTMNAAQETDVYKAGLAFYGDQKVFEDFSTWSGQVPAVNYGNHTYAIESVLTESVQEIISGKDIDQVLANAQEQVEAQIAN</sequence>
<dbReference type="SUPFAM" id="SSF53850">
    <property type="entry name" value="Periplasmic binding protein-like II"/>
    <property type="match status" value="1"/>
</dbReference>
<keyword evidence="1" id="KW-0732">Signal</keyword>
<organism evidence="2 3">
    <name type="scientific">Enterococcus phoeniculicola ATCC BAA-412</name>
    <dbReference type="NCBI Taxonomy" id="1158610"/>
    <lineage>
        <taxon>Bacteria</taxon>
        <taxon>Bacillati</taxon>
        <taxon>Bacillota</taxon>
        <taxon>Bacilli</taxon>
        <taxon>Lactobacillales</taxon>
        <taxon>Enterococcaceae</taxon>
        <taxon>Enterococcus</taxon>
    </lineage>
</organism>
<proteinExistence type="predicted"/>
<dbReference type="InterPro" id="IPR006059">
    <property type="entry name" value="SBP"/>
</dbReference>
<dbReference type="EMBL" id="AJAT01000018">
    <property type="protein sequence ID" value="EOL41793.1"/>
    <property type="molecule type" value="Genomic_DNA"/>
</dbReference>
<evidence type="ECO:0000313" key="3">
    <source>
        <dbReference type="Proteomes" id="UP000013785"/>
    </source>
</evidence>
<comment type="caution">
    <text evidence="2">The sequence shown here is derived from an EMBL/GenBank/DDBJ whole genome shotgun (WGS) entry which is preliminary data.</text>
</comment>
<keyword evidence="3" id="KW-1185">Reference proteome</keyword>
<dbReference type="InterPro" id="IPR050490">
    <property type="entry name" value="Bact_solute-bd_prot1"/>
</dbReference>
<dbReference type="STRING" id="154621.RV11_GL001431"/>
<accession>R3TL70</accession>
<feature type="signal peptide" evidence="1">
    <location>
        <begin position="1"/>
        <end position="21"/>
    </location>
</feature>
<evidence type="ECO:0000256" key="1">
    <source>
        <dbReference type="SAM" id="SignalP"/>
    </source>
</evidence>
<dbReference type="eggNOG" id="COG1653">
    <property type="taxonomic scope" value="Bacteria"/>
</dbReference>
<dbReference type="Pfam" id="PF13416">
    <property type="entry name" value="SBP_bac_8"/>
    <property type="match status" value="1"/>
</dbReference>
<dbReference type="OrthoDB" id="9768630at2"/>
<dbReference type="PANTHER" id="PTHR43649:SF32">
    <property type="entry name" value="SUGAR BINDING SECRETED PROTEIN"/>
    <property type="match status" value="1"/>
</dbReference>
<reference evidence="2 3" key="1">
    <citation type="submission" date="2013-02" db="EMBL/GenBank/DDBJ databases">
        <title>The Genome Sequence of Enterococcus phoeniculicola BAA-412.</title>
        <authorList>
            <consortium name="The Broad Institute Genome Sequencing Platform"/>
            <consortium name="The Broad Institute Genome Sequencing Center for Infectious Disease"/>
            <person name="Earl A.M."/>
            <person name="Gilmore M.S."/>
            <person name="Lebreton F."/>
            <person name="Walker B."/>
            <person name="Young S.K."/>
            <person name="Zeng Q."/>
            <person name="Gargeya S."/>
            <person name="Fitzgerald M."/>
            <person name="Haas B."/>
            <person name="Abouelleil A."/>
            <person name="Alvarado L."/>
            <person name="Arachchi H.M."/>
            <person name="Berlin A.M."/>
            <person name="Chapman S.B."/>
            <person name="Dewar J."/>
            <person name="Goldberg J."/>
            <person name="Griggs A."/>
            <person name="Gujja S."/>
            <person name="Hansen M."/>
            <person name="Howarth C."/>
            <person name="Imamovic A."/>
            <person name="Larimer J."/>
            <person name="McCowan C."/>
            <person name="Murphy C."/>
            <person name="Neiman D."/>
            <person name="Pearson M."/>
            <person name="Priest M."/>
            <person name="Roberts A."/>
            <person name="Saif S."/>
            <person name="Shea T."/>
            <person name="Sisk P."/>
            <person name="Sykes S."/>
            <person name="Wortman J."/>
            <person name="Nusbaum C."/>
            <person name="Birren B."/>
        </authorList>
    </citation>
    <scope>NUCLEOTIDE SEQUENCE [LARGE SCALE GENOMIC DNA]</scope>
    <source>
        <strain evidence="2 3">ATCC BAA-412</strain>
    </source>
</reference>
<dbReference type="PANTHER" id="PTHR43649">
    <property type="entry name" value="ARABINOSE-BINDING PROTEIN-RELATED"/>
    <property type="match status" value="1"/>
</dbReference>
<dbReference type="Gene3D" id="3.40.190.10">
    <property type="entry name" value="Periplasmic binding protein-like II"/>
    <property type="match status" value="1"/>
</dbReference>
<dbReference type="AlphaFoldDB" id="R3TL70"/>
<dbReference type="RefSeq" id="WP_010769988.1">
    <property type="nucleotide sequence ID" value="NZ_ASWE01000001.1"/>
</dbReference>
<dbReference type="Proteomes" id="UP000013785">
    <property type="component" value="Unassembled WGS sequence"/>
</dbReference>
<gene>
    <name evidence="2" type="ORF">UC3_03358</name>
</gene>
<dbReference type="PATRIC" id="fig|1158610.3.peg.3352"/>
<protein>
    <submittedName>
        <fullName evidence="2">Extracellular solute-binding protein</fullName>
    </submittedName>
</protein>